<proteinExistence type="predicted"/>
<gene>
    <name evidence="2" type="ORF">M0811_12681</name>
</gene>
<accession>A0A9Q0L8E4</accession>
<name>A0A9Q0L8E4_ANAIG</name>
<keyword evidence="1" id="KW-0472">Membrane</keyword>
<dbReference type="EMBL" id="JAPDFW010000122">
    <property type="protein sequence ID" value="KAJ5067981.1"/>
    <property type="molecule type" value="Genomic_DNA"/>
</dbReference>
<feature type="transmembrane region" description="Helical" evidence="1">
    <location>
        <begin position="12"/>
        <end position="31"/>
    </location>
</feature>
<dbReference type="InterPro" id="IPR036259">
    <property type="entry name" value="MFS_trans_sf"/>
</dbReference>
<organism evidence="2 3">
    <name type="scientific">Anaeramoeba ignava</name>
    <name type="common">Anaerobic marine amoeba</name>
    <dbReference type="NCBI Taxonomy" id="1746090"/>
    <lineage>
        <taxon>Eukaryota</taxon>
        <taxon>Metamonada</taxon>
        <taxon>Anaeramoebidae</taxon>
        <taxon>Anaeramoeba</taxon>
    </lineage>
</organism>
<dbReference type="OrthoDB" id="199930at2759"/>
<feature type="transmembrane region" description="Helical" evidence="1">
    <location>
        <begin position="51"/>
        <end position="70"/>
    </location>
</feature>
<dbReference type="SUPFAM" id="SSF103473">
    <property type="entry name" value="MFS general substrate transporter"/>
    <property type="match status" value="1"/>
</dbReference>
<reference evidence="2" key="1">
    <citation type="submission" date="2022-10" db="EMBL/GenBank/DDBJ databases">
        <title>Novel sulphate-reducing endosymbionts in the free-living metamonad Anaeramoeba.</title>
        <authorList>
            <person name="Jerlstrom-Hultqvist J."/>
            <person name="Cepicka I."/>
            <person name="Gallot-Lavallee L."/>
            <person name="Salas-Leiva D."/>
            <person name="Curtis B.A."/>
            <person name="Zahonova K."/>
            <person name="Pipaliya S."/>
            <person name="Dacks J."/>
            <person name="Roger A.J."/>
        </authorList>
    </citation>
    <scope>NUCLEOTIDE SEQUENCE</scope>
    <source>
        <strain evidence="2">BMAN</strain>
    </source>
</reference>
<keyword evidence="1" id="KW-1133">Transmembrane helix</keyword>
<dbReference type="AlphaFoldDB" id="A0A9Q0L8E4"/>
<evidence type="ECO:0000313" key="3">
    <source>
        <dbReference type="Proteomes" id="UP001149090"/>
    </source>
</evidence>
<keyword evidence="3" id="KW-1185">Reference proteome</keyword>
<keyword evidence="1" id="KW-0812">Transmembrane</keyword>
<comment type="caution">
    <text evidence="2">The sequence shown here is derived from an EMBL/GenBank/DDBJ whole genome shotgun (WGS) entry which is preliminary data.</text>
</comment>
<dbReference type="Proteomes" id="UP001149090">
    <property type="component" value="Unassembled WGS sequence"/>
</dbReference>
<evidence type="ECO:0000256" key="1">
    <source>
        <dbReference type="SAM" id="Phobius"/>
    </source>
</evidence>
<protein>
    <submittedName>
        <fullName evidence="2">Transporter mch1-related</fullName>
    </submittedName>
</protein>
<evidence type="ECO:0000313" key="2">
    <source>
        <dbReference type="EMBL" id="KAJ5067981.1"/>
    </source>
</evidence>
<sequence length="129" mass="14159">MQTRNKFGWFQVLQIISAIIISLLCGAPNAFDKISSKIQNTEHYNDGFIQVLTSLEMLGLYFTIPAGFLHDKFGAKIASLIGGVSSITFFFTLWLVFGLGTGFICSLGTALKVSPLKYLGINMSLVELQ</sequence>